<dbReference type="InterPro" id="IPR036163">
    <property type="entry name" value="HMA_dom_sf"/>
</dbReference>
<name>A0AAV9PUT2_9PEZI</name>
<dbReference type="GO" id="GO:0016887">
    <property type="term" value="F:ATP hydrolysis activity"/>
    <property type="evidence" value="ECO:0007669"/>
    <property type="project" value="InterPro"/>
</dbReference>
<feature type="transmembrane region" description="Helical" evidence="7">
    <location>
        <begin position="1035"/>
        <end position="1060"/>
    </location>
</feature>
<feature type="transmembrane region" description="Helical" evidence="7">
    <location>
        <begin position="1066"/>
        <end position="1088"/>
    </location>
</feature>
<comment type="caution">
    <text evidence="10">The sequence shown here is derived from an EMBL/GenBank/DDBJ whole genome shotgun (WGS) entry which is preliminary data.</text>
</comment>
<evidence type="ECO:0000256" key="5">
    <source>
        <dbReference type="ARBA" id="ARBA00022989"/>
    </source>
</evidence>
<evidence type="ECO:0000313" key="10">
    <source>
        <dbReference type="EMBL" id="KAK5527583.1"/>
    </source>
</evidence>
<evidence type="ECO:0000259" key="9">
    <source>
        <dbReference type="PROSITE" id="PS50846"/>
    </source>
</evidence>
<feature type="transmembrane region" description="Helical" evidence="7">
    <location>
        <begin position="733"/>
        <end position="762"/>
    </location>
</feature>
<dbReference type="EMBL" id="JAXLQG010000042">
    <property type="protein sequence ID" value="KAK5527583.1"/>
    <property type="molecule type" value="Genomic_DNA"/>
</dbReference>
<comment type="similarity">
    <text evidence="7">Belongs to the cation transport ATPase (P-type) (TC 3.A.3) family. Type IB subfamily.</text>
</comment>
<dbReference type="Gene3D" id="2.70.150.10">
    <property type="entry name" value="Calcium-transporting ATPase, cytoplasmic transduction domain A"/>
    <property type="match status" value="1"/>
</dbReference>
<dbReference type="InterPro" id="IPR023214">
    <property type="entry name" value="HAD_sf"/>
</dbReference>
<organism evidence="10 11">
    <name type="scientific">Vermiconidia calcicola</name>
    <dbReference type="NCBI Taxonomy" id="1690605"/>
    <lineage>
        <taxon>Eukaryota</taxon>
        <taxon>Fungi</taxon>
        <taxon>Dikarya</taxon>
        <taxon>Ascomycota</taxon>
        <taxon>Pezizomycotina</taxon>
        <taxon>Dothideomycetes</taxon>
        <taxon>Dothideomycetidae</taxon>
        <taxon>Mycosphaerellales</taxon>
        <taxon>Extremaceae</taxon>
        <taxon>Vermiconidia</taxon>
    </lineage>
</organism>
<evidence type="ECO:0000256" key="8">
    <source>
        <dbReference type="SAM" id="MobiDB-lite"/>
    </source>
</evidence>
<dbReference type="GO" id="GO:0019829">
    <property type="term" value="F:ATPase-coupled monoatomic cation transmembrane transporter activity"/>
    <property type="evidence" value="ECO:0007669"/>
    <property type="project" value="InterPro"/>
</dbReference>
<dbReference type="SUPFAM" id="SSF56784">
    <property type="entry name" value="HAD-like"/>
    <property type="match status" value="1"/>
</dbReference>
<feature type="transmembrane region" description="Helical" evidence="7">
    <location>
        <begin position="540"/>
        <end position="561"/>
    </location>
</feature>
<evidence type="ECO:0000256" key="4">
    <source>
        <dbReference type="ARBA" id="ARBA00022967"/>
    </source>
</evidence>
<sequence length="1092" mass="117333">MTTRNQPSGTALPCCDDSCLEKVALRECILQCGQAQNASCSDDDHATVSRARSTTAHSSSLGLGATTFDQRNLSLPSSQSPKRKREACMTHSRRVRDHYSTTLARIGCICKELVAKHLQPCCKEVGPSGKTTPASTSREKICTPRPQQPLVEEICATKCKFPGKKLCQGGNSEYGRAHESATPAALNRNGHCGGDPRNNHSDTEKKRAGPFTSCSDSCRLQDTPQEVAVIETCGDADGTAIGAGRDPAISEAGRRSRNGCSSSTEKCQVLKVFPSEDPETGIDLKQATSNLQHVVLDVQGLTCTGCETKLFRSLQQIPGIYRLQTSLVLSQAEFDLDEKAGSVDEVVKSVEKATGFVCQRLNNEGQEVDVLVDSDVKAFVAQKYPHGVFQMTPIGKQVVRITYDARVIGARALLRECFDASLSLAAPRRSSELESGKKHVRNMTWITLLSIILTIPVLVMAWAPLPHRPVVYGSASLALATIVQFVVAGPFYPSALRALLFTHVIEIDLLIVLSTSTAYIFSIILFAYTVAGRPLQIEQFFQTSTLLITLIIIGRLVSAFARQRAVESVSIRSLQEETATLCSTDGLEEERIDVRLFQYGDYFKVRPDSRITTDGVVVSGTTEVDESMVTGESLPVEKSPGSPVIAGSLNGSGVIVVRLTHLPGDNTISTIAAMVDQAKFSKPKAQEIVDIVAGYFVPVILVLTIITFAIWMAVGVAVRHQSSGPAAVNAITYSLSVLIVSCPCAIGLAVPMVIVIAGGVAAKHGVIFKSALTIETARNISHVVFDKTGTLTEGRLLVVEELYLLDDHGIAQSVTLGLTYDNKHPVSAAVATYLKEKGVDVSRIEGTKSITGKGVQGTMSGVEVRGGNTRWLAADERAEVKDLLAKGLTVFGVTMSGNLIAVFGLADSLRAESHFVVTELQNRNIAVSIISGDDAGAVDAVAAKLDIPVGRVRSRCTPGEKQEYLKRLVADEGKKVIFCGDGTNDAVALAQADIGVHINTGSDVAQTAADVVLVRPYLTGILVLLDLSRAAFYRIFFNFAWAFVYNLFAILLAAGAFVNARIEPQFAGLGEIVSVLPVILIALQLKFFKRQY</sequence>
<dbReference type="InterPro" id="IPR036412">
    <property type="entry name" value="HAD-like_sf"/>
</dbReference>
<dbReference type="Pfam" id="PF00702">
    <property type="entry name" value="Hydrolase"/>
    <property type="match status" value="1"/>
</dbReference>
<keyword evidence="7" id="KW-0067">ATP-binding</keyword>
<reference evidence="10 11" key="1">
    <citation type="submission" date="2023-06" db="EMBL/GenBank/DDBJ databases">
        <title>Black Yeasts Isolated from many extreme environments.</title>
        <authorList>
            <person name="Coleine C."/>
            <person name="Stajich J.E."/>
            <person name="Selbmann L."/>
        </authorList>
    </citation>
    <scope>NUCLEOTIDE SEQUENCE [LARGE SCALE GENOMIC DNA]</scope>
    <source>
        <strain evidence="10 11">CCFEE 5887</strain>
    </source>
</reference>
<proteinExistence type="inferred from homology"/>
<dbReference type="Gene3D" id="3.40.50.1000">
    <property type="entry name" value="HAD superfamily/HAD-like"/>
    <property type="match status" value="1"/>
</dbReference>
<dbReference type="AlphaFoldDB" id="A0AAV9PUT2"/>
<dbReference type="SUPFAM" id="SSF81665">
    <property type="entry name" value="Calcium ATPase, transmembrane domain M"/>
    <property type="match status" value="1"/>
</dbReference>
<dbReference type="SUPFAM" id="SSF81653">
    <property type="entry name" value="Calcium ATPase, transduction domain A"/>
    <property type="match status" value="1"/>
</dbReference>
<evidence type="ECO:0000256" key="1">
    <source>
        <dbReference type="ARBA" id="ARBA00004370"/>
    </source>
</evidence>
<dbReference type="InterPro" id="IPR001757">
    <property type="entry name" value="P_typ_ATPase"/>
</dbReference>
<feature type="compositionally biased region" description="Basic and acidic residues" evidence="8">
    <location>
        <begin position="197"/>
        <end position="207"/>
    </location>
</feature>
<comment type="subcellular location">
    <subcellularLocation>
        <location evidence="1 7">Membrane</location>
    </subcellularLocation>
</comment>
<evidence type="ECO:0000256" key="3">
    <source>
        <dbReference type="ARBA" id="ARBA00022723"/>
    </source>
</evidence>
<dbReference type="Proteomes" id="UP001345827">
    <property type="component" value="Unassembled WGS sequence"/>
</dbReference>
<dbReference type="PANTHER" id="PTHR46594">
    <property type="entry name" value="P-TYPE CATION-TRANSPORTING ATPASE"/>
    <property type="match status" value="1"/>
</dbReference>
<dbReference type="NCBIfam" id="TIGR01494">
    <property type="entry name" value="ATPase_P-type"/>
    <property type="match status" value="1"/>
</dbReference>
<dbReference type="InterPro" id="IPR044492">
    <property type="entry name" value="P_typ_ATPase_HD_dom"/>
</dbReference>
<evidence type="ECO:0000313" key="11">
    <source>
        <dbReference type="Proteomes" id="UP001345827"/>
    </source>
</evidence>
<dbReference type="NCBIfam" id="TIGR01525">
    <property type="entry name" value="ATPase-IB_hvy"/>
    <property type="match status" value="1"/>
</dbReference>
<dbReference type="SFLD" id="SFLDF00027">
    <property type="entry name" value="p-type_atpase"/>
    <property type="match status" value="1"/>
</dbReference>
<keyword evidence="4" id="KW-1278">Translocase</keyword>
<dbReference type="PANTHER" id="PTHR46594:SF4">
    <property type="entry name" value="P-TYPE CATION-TRANSPORTING ATPASE"/>
    <property type="match status" value="1"/>
</dbReference>
<feature type="transmembrane region" description="Helical" evidence="7">
    <location>
        <begin position="445"/>
        <end position="465"/>
    </location>
</feature>
<keyword evidence="2 7" id="KW-0812">Transmembrane</keyword>
<dbReference type="InterPro" id="IPR023299">
    <property type="entry name" value="ATPase_P-typ_cyto_dom_N"/>
</dbReference>
<dbReference type="Gene3D" id="3.40.1110.10">
    <property type="entry name" value="Calcium-transporting ATPase, cytoplasmic domain N"/>
    <property type="match status" value="1"/>
</dbReference>
<protein>
    <recommendedName>
        <fullName evidence="9">HMA domain-containing protein</fullName>
    </recommendedName>
</protein>
<dbReference type="InterPro" id="IPR008250">
    <property type="entry name" value="ATPase_P-typ_transduc_dom_A_sf"/>
</dbReference>
<dbReference type="InterPro" id="IPR027256">
    <property type="entry name" value="P-typ_ATPase_IB"/>
</dbReference>
<feature type="transmembrane region" description="Helical" evidence="7">
    <location>
        <begin position="504"/>
        <end position="528"/>
    </location>
</feature>
<keyword evidence="11" id="KW-1185">Reference proteome</keyword>
<dbReference type="PRINTS" id="PR00119">
    <property type="entry name" value="CATATPASE"/>
</dbReference>
<dbReference type="GO" id="GO:0005524">
    <property type="term" value="F:ATP binding"/>
    <property type="evidence" value="ECO:0007669"/>
    <property type="project" value="UniProtKB-UniRule"/>
</dbReference>
<gene>
    <name evidence="10" type="ORF">LTR25_011062</name>
</gene>
<feature type="region of interest" description="Disordered" evidence="8">
    <location>
        <begin position="178"/>
        <end position="213"/>
    </location>
</feature>
<dbReference type="PROSITE" id="PS50846">
    <property type="entry name" value="HMA_2"/>
    <property type="match status" value="1"/>
</dbReference>
<dbReference type="InterPro" id="IPR059000">
    <property type="entry name" value="ATPase_P-type_domA"/>
</dbReference>
<keyword evidence="5 7" id="KW-1133">Transmembrane helix</keyword>
<dbReference type="PROSITE" id="PS00154">
    <property type="entry name" value="ATPASE_E1_E2"/>
    <property type="match status" value="1"/>
</dbReference>
<feature type="transmembrane region" description="Helical" evidence="7">
    <location>
        <begin position="471"/>
        <end position="492"/>
    </location>
</feature>
<dbReference type="InterPro" id="IPR056236">
    <property type="entry name" value="HMA_PCA1"/>
</dbReference>
<dbReference type="GO" id="GO:0046872">
    <property type="term" value="F:metal ion binding"/>
    <property type="evidence" value="ECO:0007669"/>
    <property type="project" value="UniProtKB-KW"/>
</dbReference>
<feature type="domain" description="HMA" evidence="9">
    <location>
        <begin position="292"/>
        <end position="358"/>
    </location>
</feature>
<keyword evidence="3 7" id="KW-0479">Metal-binding</keyword>
<accession>A0AAV9PUT2</accession>
<dbReference type="GO" id="GO:0030003">
    <property type="term" value="P:intracellular monoatomic cation homeostasis"/>
    <property type="evidence" value="ECO:0007669"/>
    <property type="project" value="UniProtKB-ARBA"/>
</dbReference>
<dbReference type="FunFam" id="2.70.150.10:FF:000002">
    <property type="entry name" value="Copper-transporting ATPase 1, putative"/>
    <property type="match status" value="1"/>
</dbReference>
<dbReference type="Pfam" id="PF00403">
    <property type="entry name" value="HMA"/>
    <property type="match status" value="1"/>
</dbReference>
<dbReference type="SFLD" id="SFLDG00002">
    <property type="entry name" value="C1.7:_P-type_atpase_like"/>
    <property type="match status" value="1"/>
</dbReference>
<dbReference type="NCBIfam" id="TIGR01511">
    <property type="entry name" value="ATPase-IB1_Cu"/>
    <property type="match status" value="1"/>
</dbReference>
<keyword evidence="6 7" id="KW-0472">Membrane</keyword>
<dbReference type="CDD" id="cd00371">
    <property type="entry name" value="HMA"/>
    <property type="match status" value="1"/>
</dbReference>
<feature type="transmembrane region" description="Helical" evidence="7">
    <location>
        <begin position="688"/>
        <end position="713"/>
    </location>
</feature>
<keyword evidence="7" id="KW-0547">Nucleotide-binding</keyword>
<dbReference type="InterPro" id="IPR023298">
    <property type="entry name" value="ATPase_P-typ_TM_dom_sf"/>
</dbReference>
<dbReference type="GO" id="GO:0016020">
    <property type="term" value="C:membrane"/>
    <property type="evidence" value="ECO:0007669"/>
    <property type="project" value="UniProtKB-SubCell"/>
</dbReference>
<dbReference type="InterPro" id="IPR018303">
    <property type="entry name" value="ATPase_P-typ_P_site"/>
</dbReference>
<dbReference type="SFLD" id="SFLDS00003">
    <property type="entry name" value="Haloacid_Dehalogenase"/>
    <property type="match status" value="1"/>
</dbReference>
<dbReference type="Gene3D" id="3.30.70.100">
    <property type="match status" value="1"/>
</dbReference>
<evidence type="ECO:0000256" key="2">
    <source>
        <dbReference type="ARBA" id="ARBA00022692"/>
    </source>
</evidence>
<dbReference type="InterPro" id="IPR006121">
    <property type="entry name" value="HMA_dom"/>
</dbReference>
<dbReference type="Pfam" id="PF00122">
    <property type="entry name" value="E1-E2_ATPase"/>
    <property type="match status" value="1"/>
</dbReference>
<evidence type="ECO:0000256" key="7">
    <source>
        <dbReference type="RuleBase" id="RU362081"/>
    </source>
</evidence>
<dbReference type="Pfam" id="PF24534">
    <property type="entry name" value="HMA_PCA1"/>
    <property type="match status" value="1"/>
</dbReference>
<dbReference type="SUPFAM" id="SSF55008">
    <property type="entry name" value="HMA, heavy metal-associated domain"/>
    <property type="match status" value="1"/>
</dbReference>
<evidence type="ECO:0000256" key="6">
    <source>
        <dbReference type="ARBA" id="ARBA00023136"/>
    </source>
</evidence>